<proteinExistence type="predicted"/>
<dbReference type="EMBL" id="JAVIJP010000027">
    <property type="protein sequence ID" value="KAL3636162.1"/>
    <property type="molecule type" value="Genomic_DNA"/>
</dbReference>
<gene>
    <name evidence="2" type="ORF">CASFOL_020709</name>
</gene>
<feature type="chain" id="PRO_5044820559" evidence="1">
    <location>
        <begin position="21"/>
        <end position="92"/>
    </location>
</feature>
<dbReference type="AlphaFoldDB" id="A0ABD3D2F3"/>
<organism evidence="2 3">
    <name type="scientific">Castilleja foliolosa</name>
    <dbReference type="NCBI Taxonomy" id="1961234"/>
    <lineage>
        <taxon>Eukaryota</taxon>
        <taxon>Viridiplantae</taxon>
        <taxon>Streptophyta</taxon>
        <taxon>Embryophyta</taxon>
        <taxon>Tracheophyta</taxon>
        <taxon>Spermatophyta</taxon>
        <taxon>Magnoliopsida</taxon>
        <taxon>eudicotyledons</taxon>
        <taxon>Gunneridae</taxon>
        <taxon>Pentapetalae</taxon>
        <taxon>asterids</taxon>
        <taxon>lamiids</taxon>
        <taxon>Lamiales</taxon>
        <taxon>Orobanchaceae</taxon>
        <taxon>Pedicularideae</taxon>
        <taxon>Castillejinae</taxon>
        <taxon>Castilleja</taxon>
    </lineage>
</organism>
<accession>A0ABD3D2F3</accession>
<keyword evidence="3" id="KW-1185">Reference proteome</keyword>
<reference evidence="3" key="1">
    <citation type="journal article" date="2024" name="IScience">
        <title>Strigolactones Initiate the Formation of Haustorium-like Structures in Castilleja.</title>
        <authorList>
            <person name="Buerger M."/>
            <person name="Peterson D."/>
            <person name="Chory J."/>
        </authorList>
    </citation>
    <scope>NUCLEOTIDE SEQUENCE [LARGE SCALE GENOMIC DNA]</scope>
</reference>
<feature type="signal peptide" evidence="1">
    <location>
        <begin position="1"/>
        <end position="20"/>
    </location>
</feature>
<keyword evidence="1" id="KW-0732">Signal</keyword>
<protein>
    <submittedName>
        <fullName evidence="2">Uncharacterized protein</fullName>
    </submittedName>
</protein>
<evidence type="ECO:0000256" key="1">
    <source>
        <dbReference type="SAM" id="SignalP"/>
    </source>
</evidence>
<name>A0ABD3D2F3_9LAMI</name>
<evidence type="ECO:0000313" key="3">
    <source>
        <dbReference type="Proteomes" id="UP001632038"/>
    </source>
</evidence>
<evidence type="ECO:0000313" key="2">
    <source>
        <dbReference type="EMBL" id="KAL3636162.1"/>
    </source>
</evidence>
<sequence>MNNSMRVFAIALIMFMLVYATGMVAEAKTKLCDAAQSNKYKGQCHGKNCSSTCKSETYTGPGKNNGTNYADGKWSAKAFSLYVYMSDSLLIE</sequence>
<comment type="caution">
    <text evidence="2">The sequence shown here is derived from an EMBL/GenBank/DDBJ whole genome shotgun (WGS) entry which is preliminary data.</text>
</comment>
<dbReference type="Proteomes" id="UP001632038">
    <property type="component" value="Unassembled WGS sequence"/>
</dbReference>